<sequence length="22" mass="2338">EGRGAGHGRHPRGLAGRRAGRR</sequence>
<protein>
    <submittedName>
        <fullName evidence="2">Uncharacterized protein</fullName>
    </submittedName>
</protein>
<organism evidence="2">
    <name type="scientific">uncultured Solirubrobacteraceae bacterium</name>
    <dbReference type="NCBI Taxonomy" id="1162706"/>
    <lineage>
        <taxon>Bacteria</taxon>
        <taxon>Bacillati</taxon>
        <taxon>Actinomycetota</taxon>
        <taxon>Thermoleophilia</taxon>
        <taxon>Solirubrobacterales</taxon>
        <taxon>Solirubrobacteraceae</taxon>
        <taxon>environmental samples</taxon>
    </lineage>
</organism>
<feature type="compositionally biased region" description="Low complexity" evidence="1">
    <location>
        <begin position="13"/>
        <end position="22"/>
    </location>
</feature>
<reference evidence="2" key="1">
    <citation type="submission" date="2020-02" db="EMBL/GenBank/DDBJ databases">
        <authorList>
            <person name="Meier V. D."/>
        </authorList>
    </citation>
    <scope>NUCLEOTIDE SEQUENCE</scope>
    <source>
        <strain evidence="2">AVDCRST_MAG13</strain>
    </source>
</reference>
<evidence type="ECO:0000313" key="2">
    <source>
        <dbReference type="EMBL" id="CAA9472439.1"/>
    </source>
</evidence>
<accession>A0A6J4RFP0</accession>
<gene>
    <name evidence="2" type="ORF">AVDCRST_MAG13-570</name>
</gene>
<name>A0A6J4RFP0_9ACTN</name>
<evidence type="ECO:0000256" key="1">
    <source>
        <dbReference type="SAM" id="MobiDB-lite"/>
    </source>
</evidence>
<dbReference type="AlphaFoldDB" id="A0A6J4RFP0"/>
<dbReference type="EMBL" id="CADCVO010000086">
    <property type="protein sequence ID" value="CAA9472439.1"/>
    <property type="molecule type" value="Genomic_DNA"/>
</dbReference>
<feature type="non-terminal residue" evidence="2">
    <location>
        <position position="22"/>
    </location>
</feature>
<feature type="compositionally biased region" description="Basic residues" evidence="1">
    <location>
        <begin position="1"/>
        <end position="12"/>
    </location>
</feature>
<feature type="region of interest" description="Disordered" evidence="1">
    <location>
        <begin position="1"/>
        <end position="22"/>
    </location>
</feature>
<feature type="non-terminal residue" evidence="2">
    <location>
        <position position="1"/>
    </location>
</feature>
<proteinExistence type="predicted"/>